<comment type="similarity">
    <text evidence="5 12">In the C-terminal section; belongs to the HTP reductase family.</text>
</comment>
<feature type="binding site" evidence="14">
    <location>
        <position position="218"/>
    </location>
    <ligand>
        <name>substrate</name>
    </ligand>
</feature>
<evidence type="ECO:0000256" key="5">
    <source>
        <dbReference type="ARBA" id="ARBA00007417"/>
    </source>
</evidence>
<evidence type="ECO:0000256" key="8">
    <source>
        <dbReference type="ARBA" id="ARBA00022833"/>
    </source>
</evidence>
<feature type="active site" description="Proton donor" evidence="13">
    <location>
        <position position="63"/>
    </location>
</feature>
<dbReference type="PIRSF" id="PIRSF006769">
    <property type="entry name" value="RibD"/>
    <property type="match status" value="1"/>
</dbReference>
<comment type="function">
    <text evidence="1 12">Converts 2,5-diamino-6-(ribosylamino)-4(3h)-pyrimidinone 5'-phosphate into 5-amino-6-(ribosylamino)-2,4(1h,3h)-pyrimidinedione 5'-phosphate.</text>
</comment>
<evidence type="ECO:0000256" key="3">
    <source>
        <dbReference type="ARBA" id="ARBA00004910"/>
    </source>
</evidence>
<evidence type="ECO:0000256" key="2">
    <source>
        <dbReference type="ARBA" id="ARBA00004882"/>
    </source>
</evidence>
<dbReference type="InterPro" id="IPR024072">
    <property type="entry name" value="DHFR-like_dom_sf"/>
</dbReference>
<feature type="domain" description="CMP/dCMP-type deaminase" evidence="16">
    <location>
        <begin position="8"/>
        <end position="134"/>
    </location>
</feature>
<keyword evidence="7 12" id="KW-0479">Metal-binding</keyword>
<gene>
    <name evidence="17" type="ORF">GGD55_005133</name>
</gene>
<evidence type="ECO:0000256" key="9">
    <source>
        <dbReference type="ARBA" id="ARBA00022857"/>
    </source>
</evidence>
<feature type="binding site" evidence="14">
    <location>
        <position position="207"/>
    </location>
    <ligand>
        <name>NADP(+)</name>
        <dbReference type="ChEBI" id="CHEBI:58349"/>
    </ligand>
</feature>
<keyword evidence="10 12" id="KW-0560">Oxidoreductase</keyword>
<evidence type="ECO:0000256" key="15">
    <source>
        <dbReference type="PIRSR" id="PIRSR006769-3"/>
    </source>
</evidence>
<dbReference type="InterPro" id="IPR002734">
    <property type="entry name" value="RibDG_C"/>
</dbReference>
<dbReference type="AlphaFoldDB" id="A0A7W8UFP7"/>
<evidence type="ECO:0000256" key="14">
    <source>
        <dbReference type="PIRSR" id="PIRSR006769-2"/>
    </source>
</evidence>
<dbReference type="Gene3D" id="3.40.430.10">
    <property type="entry name" value="Dihydrofolate Reductase, subunit A"/>
    <property type="match status" value="1"/>
</dbReference>
<feature type="binding site" evidence="14">
    <location>
        <position position="215"/>
    </location>
    <ligand>
        <name>substrate</name>
    </ligand>
</feature>
<dbReference type="GO" id="GO:0008835">
    <property type="term" value="F:diaminohydroxyphosphoribosylaminopyrimidine deaminase activity"/>
    <property type="evidence" value="ECO:0007669"/>
    <property type="project" value="UniProtKB-EC"/>
</dbReference>
<evidence type="ECO:0000256" key="4">
    <source>
        <dbReference type="ARBA" id="ARBA00005259"/>
    </source>
</evidence>
<dbReference type="GO" id="GO:0008270">
    <property type="term" value="F:zinc ion binding"/>
    <property type="evidence" value="ECO:0007669"/>
    <property type="project" value="InterPro"/>
</dbReference>
<keyword evidence="6 12" id="KW-0686">Riboflavin biosynthesis</keyword>
<sequence length="373" mass="39217">MADRADRADDERFMAQALKLAHQHLGATGSNPSVGCVIVRDDGEGQRIVGSAVTALGGRPHAETGALAVAGEAARGATAYVTLEPCSHHGKTPPCAEALIVAGIARVVVAVTDPDERVAGRGLAMLRAAGIEVVTGVLEGAGERELEAYLMRKRNNRPHVTLKLAVSADGMIGIKGQGQVRITGTPAREFVHRLRAETDAILVGIGTAVADDPELTVRLAGLEHRSPLRIVIDGDLDLPLTSRLVQTARNVPVMVVTGQREGNVAFSERSRALEAAGVEVVVCDPAEPGDLLAALATRGISSLLVEGGARTAQTFLNAGLVDRILLFTGPSTLGEQGVPSPLDRNLLPVGFVHRRTDTFGDDLLDTYEYERAP</sequence>
<comment type="caution">
    <text evidence="17">The sequence shown here is derived from an EMBL/GenBank/DDBJ whole genome shotgun (WGS) entry which is preliminary data.</text>
</comment>
<comment type="pathway">
    <text evidence="2 12">Cofactor biosynthesis; riboflavin biosynthesis; 5-amino-6-(D-ribitylamino)uracil from GTP: step 2/4.</text>
</comment>
<dbReference type="Pfam" id="PF01872">
    <property type="entry name" value="RibD_C"/>
    <property type="match status" value="1"/>
</dbReference>
<feature type="binding site" evidence="15">
    <location>
        <position position="86"/>
    </location>
    <ligand>
        <name>Zn(2+)</name>
        <dbReference type="ChEBI" id="CHEBI:29105"/>
        <note>catalytic</note>
    </ligand>
</feature>
<dbReference type="InterPro" id="IPR050765">
    <property type="entry name" value="Riboflavin_Biosynth_HTPR"/>
</dbReference>
<feature type="binding site" evidence="14">
    <location>
        <position position="306"/>
    </location>
    <ligand>
        <name>substrate</name>
    </ligand>
</feature>
<evidence type="ECO:0000259" key="16">
    <source>
        <dbReference type="PROSITE" id="PS51747"/>
    </source>
</evidence>
<keyword evidence="9 12" id="KW-0521">NADP</keyword>
<dbReference type="SUPFAM" id="SSF53927">
    <property type="entry name" value="Cytidine deaminase-like"/>
    <property type="match status" value="1"/>
</dbReference>
<evidence type="ECO:0000256" key="10">
    <source>
        <dbReference type="ARBA" id="ARBA00023002"/>
    </source>
</evidence>
<dbReference type="InterPro" id="IPR016192">
    <property type="entry name" value="APOBEC/CMP_deaminase_Zn-bd"/>
</dbReference>
<dbReference type="RefSeq" id="WP_018326043.1">
    <property type="nucleotide sequence ID" value="NZ_JACHBK010000013.1"/>
</dbReference>
<dbReference type="PROSITE" id="PS00903">
    <property type="entry name" value="CYT_DCMP_DEAMINASES_1"/>
    <property type="match status" value="1"/>
</dbReference>
<comment type="cofactor">
    <cofactor evidence="12 15">
        <name>Zn(2+)</name>
        <dbReference type="ChEBI" id="CHEBI:29105"/>
    </cofactor>
    <text evidence="12 15">Binds 1 zinc ion.</text>
</comment>
<dbReference type="Proteomes" id="UP000585507">
    <property type="component" value="Unassembled WGS sequence"/>
</dbReference>
<feature type="binding site" evidence="14">
    <location>
        <position position="211"/>
    </location>
    <ligand>
        <name>NADP(+)</name>
        <dbReference type="ChEBI" id="CHEBI:58349"/>
    </ligand>
</feature>
<feature type="binding site" evidence="14">
    <location>
        <position position="165"/>
    </location>
    <ligand>
        <name>NADP(+)</name>
        <dbReference type="ChEBI" id="CHEBI:58349"/>
    </ligand>
</feature>
<keyword evidence="8 12" id="KW-0862">Zinc</keyword>
<dbReference type="InterPro" id="IPR004794">
    <property type="entry name" value="Eubact_RibD"/>
</dbReference>
<dbReference type="GO" id="GO:0008703">
    <property type="term" value="F:5-amino-6-(5-phosphoribosylamino)uracil reductase activity"/>
    <property type="evidence" value="ECO:0007669"/>
    <property type="project" value="UniProtKB-EC"/>
</dbReference>
<evidence type="ECO:0000256" key="1">
    <source>
        <dbReference type="ARBA" id="ARBA00002151"/>
    </source>
</evidence>
<feature type="binding site" evidence="15">
    <location>
        <position position="95"/>
    </location>
    <ligand>
        <name>Zn(2+)</name>
        <dbReference type="ChEBI" id="CHEBI:29105"/>
        <note>catalytic</note>
    </ligand>
</feature>
<comment type="catalytic activity">
    <reaction evidence="12">
        <text>2,5-diamino-6-hydroxy-4-(5-phosphoribosylamino)-pyrimidine + H2O + H(+) = 5-amino-6-(5-phospho-D-ribosylamino)uracil + NH4(+)</text>
        <dbReference type="Rhea" id="RHEA:21868"/>
        <dbReference type="ChEBI" id="CHEBI:15377"/>
        <dbReference type="ChEBI" id="CHEBI:15378"/>
        <dbReference type="ChEBI" id="CHEBI:28938"/>
        <dbReference type="ChEBI" id="CHEBI:58453"/>
        <dbReference type="ChEBI" id="CHEBI:58614"/>
        <dbReference type="EC" id="3.5.4.26"/>
    </reaction>
</comment>
<dbReference type="InterPro" id="IPR002125">
    <property type="entry name" value="CMP_dCMP_dom"/>
</dbReference>
<evidence type="ECO:0000256" key="11">
    <source>
        <dbReference type="ARBA" id="ARBA00023268"/>
    </source>
</evidence>
<proteinExistence type="inferred from homology"/>
<dbReference type="Gene3D" id="3.40.140.10">
    <property type="entry name" value="Cytidine Deaminase, domain 2"/>
    <property type="match status" value="1"/>
</dbReference>
<dbReference type="SUPFAM" id="SSF53597">
    <property type="entry name" value="Dihydrofolate reductase-like"/>
    <property type="match status" value="1"/>
</dbReference>
<name>A0A7W8UFP7_9HYPH</name>
<dbReference type="EMBL" id="JACHBK010000013">
    <property type="protein sequence ID" value="MBB5538403.1"/>
    <property type="molecule type" value="Genomic_DNA"/>
</dbReference>
<dbReference type="EC" id="3.5.4.26" evidence="12"/>
<keyword evidence="18" id="KW-1185">Reference proteome</keyword>
<feature type="binding site" evidence="14">
    <location>
        <position position="195"/>
    </location>
    <ligand>
        <name>NADP(+)</name>
        <dbReference type="ChEBI" id="CHEBI:58349"/>
    </ligand>
</feature>
<evidence type="ECO:0000313" key="17">
    <source>
        <dbReference type="EMBL" id="MBB5538403.1"/>
    </source>
</evidence>
<feature type="binding site" evidence="15">
    <location>
        <position position="61"/>
    </location>
    <ligand>
        <name>Zn(2+)</name>
        <dbReference type="ChEBI" id="CHEBI:29105"/>
        <note>catalytic</note>
    </ligand>
</feature>
<dbReference type="Pfam" id="PF00383">
    <property type="entry name" value="dCMP_cyt_deam_1"/>
    <property type="match status" value="1"/>
</dbReference>
<keyword evidence="11" id="KW-0511">Multifunctional enzyme</keyword>
<dbReference type="CDD" id="cd01284">
    <property type="entry name" value="Riboflavin_deaminase-reductase"/>
    <property type="match status" value="1"/>
</dbReference>
<comment type="similarity">
    <text evidence="4 12">In the N-terminal section; belongs to the cytidine and deoxycytidylate deaminase family.</text>
</comment>
<evidence type="ECO:0000256" key="13">
    <source>
        <dbReference type="PIRSR" id="PIRSR006769-1"/>
    </source>
</evidence>
<dbReference type="NCBIfam" id="TIGR00326">
    <property type="entry name" value="eubact_ribD"/>
    <property type="match status" value="1"/>
</dbReference>
<comment type="catalytic activity">
    <reaction evidence="12">
        <text>5-amino-6-(5-phospho-D-ribitylamino)uracil + NADP(+) = 5-amino-6-(5-phospho-D-ribosylamino)uracil + NADPH + H(+)</text>
        <dbReference type="Rhea" id="RHEA:17845"/>
        <dbReference type="ChEBI" id="CHEBI:15378"/>
        <dbReference type="ChEBI" id="CHEBI:57783"/>
        <dbReference type="ChEBI" id="CHEBI:58349"/>
        <dbReference type="ChEBI" id="CHEBI:58421"/>
        <dbReference type="ChEBI" id="CHEBI:58453"/>
        <dbReference type="EC" id="1.1.1.193"/>
    </reaction>
</comment>
<keyword evidence="12 17" id="KW-0378">Hydrolase</keyword>
<organism evidence="17 18">
    <name type="scientific">Rhizobium giardinii</name>
    <dbReference type="NCBI Taxonomy" id="56731"/>
    <lineage>
        <taxon>Bacteria</taxon>
        <taxon>Pseudomonadati</taxon>
        <taxon>Pseudomonadota</taxon>
        <taxon>Alphaproteobacteria</taxon>
        <taxon>Hyphomicrobiales</taxon>
        <taxon>Rhizobiaceae</taxon>
        <taxon>Rhizobium/Agrobacterium group</taxon>
        <taxon>Rhizobium</taxon>
    </lineage>
</organism>
<dbReference type="GO" id="GO:0009231">
    <property type="term" value="P:riboflavin biosynthetic process"/>
    <property type="evidence" value="ECO:0007669"/>
    <property type="project" value="UniProtKB-UniPathway"/>
</dbReference>
<evidence type="ECO:0000256" key="12">
    <source>
        <dbReference type="PIRNR" id="PIRNR006769"/>
    </source>
</evidence>
<protein>
    <recommendedName>
        <fullName evidence="12">Riboflavin biosynthesis protein RibD</fullName>
    </recommendedName>
    <domain>
        <recommendedName>
            <fullName evidence="12">Diaminohydroxyphosphoribosylaminopyrimidine deaminase</fullName>
            <shortName evidence="12">DRAP deaminase</shortName>
            <ecNumber evidence="12">3.5.4.26</ecNumber>
        </recommendedName>
        <alternativeName>
            <fullName evidence="12">Riboflavin-specific deaminase</fullName>
        </alternativeName>
    </domain>
    <domain>
        <recommendedName>
            <fullName evidence="12">5-amino-6-(5-phosphoribosylamino)uracil reductase</fullName>
            <ecNumber evidence="12">1.1.1.193</ecNumber>
        </recommendedName>
        <alternativeName>
            <fullName evidence="12">HTP reductase</fullName>
        </alternativeName>
    </domain>
</protein>
<dbReference type="PANTHER" id="PTHR38011">
    <property type="entry name" value="DIHYDROFOLATE REDUCTASE FAMILY PROTEIN (AFU_ORTHOLOGUE AFUA_8G06820)"/>
    <property type="match status" value="1"/>
</dbReference>
<dbReference type="PANTHER" id="PTHR38011:SF7">
    <property type="entry name" value="2,5-DIAMINO-6-RIBOSYLAMINO-4(3H)-PYRIMIDINONE 5'-PHOSPHATE REDUCTASE"/>
    <property type="match status" value="1"/>
</dbReference>
<dbReference type="InterPro" id="IPR016193">
    <property type="entry name" value="Cytidine_deaminase-like"/>
</dbReference>
<accession>A0A7W8UFP7</accession>
<comment type="pathway">
    <text evidence="3 12">Cofactor biosynthesis; riboflavin biosynthesis; 5-amino-6-(D-ribitylamino)uracil from GTP: step 3/4.</text>
</comment>
<dbReference type="EC" id="1.1.1.193" evidence="12"/>
<evidence type="ECO:0000256" key="7">
    <source>
        <dbReference type="ARBA" id="ARBA00022723"/>
    </source>
</evidence>
<evidence type="ECO:0000313" key="18">
    <source>
        <dbReference type="Proteomes" id="UP000585507"/>
    </source>
</evidence>
<evidence type="ECO:0000256" key="6">
    <source>
        <dbReference type="ARBA" id="ARBA00022619"/>
    </source>
</evidence>
<dbReference type="UniPathway" id="UPA00275">
    <property type="reaction ID" value="UER00401"/>
</dbReference>
<dbReference type="PROSITE" id="PS51747">
    <property type="entry name" value="CYT_DCMP_DEAMINASES_2"/>
    <property type="match status" value="1"/>
</dbReference>
<reference evidence="17 18" key="1">
    <citation type="submission" date="2020-08" db="EMBL/GenBank/DDBJ databases">
        <title>Genomic Encyclopedia of Type Strains, Phase IV (KMG-V): Genome sequencing to study the core and pangenomes of soil and plant-associated prokaryotes.</title>
        <authorList>
            <person name="Whitman W."/>
        </authorList>
    </citation>
    <scope>NUCLEOTIDE SEQUENCE [LARGE SCALE GENOMIC DNA]</scope>
    <source>
        <strain evidence="17 18">SEMIA 4084</strain>
    </source>
</reference>